<sequence length="644" mass="70537">MSKVSRISPRLTRLFQKSRKSMNSKRFRSGHLWGASSEFSTSSLSNFRLMRILSVKFLDVIPFDTHLNAHKRVGSMCRRAVREYGYEIRQLPDLFDTSNRVSELRGFGFAERICVAASEEEQDMAWDRIRSGDRIQKALQTVPTTAVGVEAFEARAQQFHNPLLRLPQNMAVLVDGAHVYVQLTDYNSVLQDAKRETSARNRRALQFLHIHYSACDSIIRDFGAQRVDFHGSRLHAVVATPPGKANERLRVERAIEMAQAIARMVEVTGQRVHRGEFQTGTRIGIDTGIAIAVNSGRGSEPEPLFLGDPANYAAKLAAGSDPGIFLSDRARALVGLHVLGTFDLQRSGVYNMRDASYGLGRASPMIVSDARIQTLSNEIKNAAEASIRDVDFVFHQHTPPLRTIDYGLLSPSNSIHMPLVSVFADIDGFTKYVGYCIANGQVRQLVSNLHAIRYESAATLKHDFEGKKVRFIGDCLHGIVAEGTANQVDDQRSVIGSLQLAAGLRSSFDLCKVMLPGIQQLGLAIGLEIGPTPVTRLGLRGDMSVRCVTSKTVSDSEDLQSECTGRETMVGQKALALLPTDLRSQFDFNGKIRDLDVEKLQRLRGISGSVGKAVSGAAASSSAWAASAESSAGAIRNSGGNRYA</sequence>
<dbReference type="Pfam" id="PF00211">
    <property type="entry name" value="Guanylate_cyc"/>
    <property type="match status" value="1"/>
</dbReference>
<dbReference type="Proteomes" id="UP000291866">
    <property type="component" value="Unassembled WGS sequence"/>
</dbReference>
<evidence type="ECO:0000259" key="1">
    <source>
        <dbReference type="PROSITE" id="PS50125"/>
    </source>
</evidence>
<dbReference type="InterPro" id="IPR029787">
    <property type="entry name" value="Nucleotide_cyclase"/>
</dbReference>
<proteinExistence type="predicted"/>
<dbReference type="PROSITE" id="PS50125">
    <property type="entry name" value="GUANYLATE_CYCLASE_2"/>
    <property type="match status" value="1"/>
</dbReference>
<dbReference type="Gene3D" id="3.30.70.1230">
    <property type="entry name" value="Nucleotide cyclase"/>
    <property type="match status" value="2"/>
</dbReference>
<dbReference type="EMBL" id="SJLU01000032">
    <property type="protein sequence ID" value="TBX85233.1"/>
    <property type="molecule type" value="Genomic_DNA"/>
</dbReference>
<comment type="caution">
    <text evidence="2">The sequence shown here is derived from an EMBL/GenBank/DDBJ whole genome shotgun (WGS) entry which is preliminary data.</text>
</comment>
<name>A0A8G2IQZ1_RHILV</name>
<organism evidence="2 3">
    <name type="scientific">Rhizobium leguminosarum bv. viciae</name>
    <dbReference type="NCBI Taxonomy" id="387"/>
    <lineage>
        <taxon>Bacteria</taxon>
        <taxon>Pseudomonadati</taxon>
        <taxon>Pseudomonadota</taxon>
        <taxon>Alphaproteobacteria</taxon>
        <taxon>Hyphomicrobiales</taxon>
        <taxon>Rhizobiaceae</taxon>
        <taxon>Rhizobium/Agrobacterium group</taxon>
        <taxon>Rhizobium</taxon>
    </lineage>
</organism>
<dbReference type="SUPFAM" id="SSF55073">
    <property type="entry name" value="Nucleotide cyclase"/>
    <property type="match status" value="2"/>
</dbReference>
<dbReference type="GO" id="GO:0009190">
    <property type="term" value="P:cyclic nucleotide biosynthetic process"/>
    <property type="evidence" value="ECO:0007669"/>
    <property type="project" value="InterPro"/>
</dbReference>
<gene>
    <name evidence="2" type="ORF">E0H31_34990</name>
</gene>
<dbReference type="InterPro" id="IPR001054">
    <property type="entry name" value="A/G_cyclase"/>
</dbReference>
<dbReference type="GO" id="GO:0035556">
    <property type="term" value="P:intracellular signal transduction"/>
    <property type="evidence" value="ECO:0007669"/>
    <property type="project" value="InterPro"/>
</dbReference>
<evidence type="ECO:0000313" key="2">
    <source>
        <dbReference type="EMBL" id="TBX85233.1"/>
    </source>
</evidence>
<dbReference type="AlphaFoldDB" id="A0A8G2IQZ1"/>
<reference evidence="2 3" key="1">
    <citation type="submission" date="2019-02" db="EMBL/GenBank/DDBJ databases">
        <title>The competitiveness to form nodules shapes the capacities of Rhizobium leguminosarum sv viciae communities to promote symbiosis with specific hosts.</title>
        <authorList>
            <person name="Boivin S."/>
            <person name="Lepetit M."/>
        </authorList>
    </citation>
    <scope>NUCLEOTIDE SEQUENCE [LARGE SCALE GENOMIC DNA]</scope>
    <source>
        <strain evidence="2 3">SPF4F3</strain>
    </source>
</reference>
<evidence type="ECO:0000313" key="3">
    <source>
        <dbReference type="Proteomes" id="UP000291866"/>
    </source>
</evidence>
<dbReference type="GO" id="GO:0004016">
    <property type="term" value="F:adenylate cyclase activity"/>
    <property type="evidence" value="ECO:0007669"/>
    <property type="project" value="UniProtKB-ARBA"/>
</dbReference>
<feature type="domain" description="Guanylate cyclase" evidence="1">
    <location>
        <begin position="177"/>
        <end position="317"/>
    </location>
</feature>
<accession>A0A8G2IQZ1</accession>
<protein>
    <submittedName>
        <fullName evidence="2">Guanylate cyclase</fullName>
    </submittedName>
</protein>